<gene>
    <name evidence="1" type="ORF">KM029_26550</name>
</gene>
<keyword evidence="2" id="KW-1185">Reference proteome</keyword>
<proteinExistence type="predicted"/>
<reference evidence="1 2" key="1">
    <citation type="submission" date="2021-05" db="EMBL/GenBank/DDBJ databases">
        <title>Comparative genomic studies on the polysaccharide-degrading batcterial strains of the Flammeovirga genus.</title>
        <authorList>
            <person name="Zewei F."/>
            <person name="Zheng Z."/>
            <person name="Yu L."/>
            <person name="Ruyue G."/>
            <person name="Yanhong M."/>
            <person name="Yuanyuan C."/>
            <person name="Jingyan G."/>
            <person name="Wenjun H."/>
        </authorList>
    </citation>
    <scope>NUCLEOTIDE SEQUENCE [LARGE SCALE GENOMIC DNA]</scope>
    <source>
        <strain evidence="1 2">YS10</strain>
        <plasmid evidence="1 2">p1</plasmid>
    </source>
</reference>
<evidence type="ECO:0000313" key="1">
    <source>
        <dbReference type="EMBL" id="QWG10536.1"/>
    </source>
</evidence>
<dbReference type="RefSeq" id="WP_144077034.1">
    <property type="nucleotide sequence ID" value="NZ_CP076130.1"/>
</dbReference>
<accession>A0ABX8H528</accession>
<keyword evidence="1" id="KW-0614">Plasmid</keyword>
<dbReference type="Proteomes" id="UP000682802">
    <property type="component" value="Plasmid p1"/>
</dbReference>
<dbReference type="EMBL" id="CP076130">
    <property type="protein sequence ID" value="QWG10536.1"/>
    <property type="molecule type" value="Genomic_DNA"/>
</dbReference>
<geneLocation type="plasmid" evidence="1 2">
    <name>p1</name>
</geneLocation>
<organism evidence="1 2">
    <name type="scientific">Flammeovirga kamogawensis</name>
    <dbReference type="NCBI Taxonomy" id="373891"/>
    <lineage>
        <taxon>Bacteria</taxon>
        <taxon>Pseudomonadati</taxon>
        <taxon>Bacteroidota</taxon>
        <taxon>Cytophagia</taxon>
        <taxon>Cytophagales</taxon>
        <taxon>Flammeovirgaceae</taxon>
        <taxon>Flammeovirga</taxon>
    </lineage>
</organism>
<sequence>MTNYLKNTYNNTSLKNIELLIEYLKKIGGKPLLIACRRQNAFKLSWTSRDKMLISRCHIQNAVDYLEYIKTDYSEKQIKVVIADLASHIKTLDKNEDVDFILMSTNTLPSAIHFDIATKLFFNHQIREQNQDNYSTDILTLYSIRLALESRVRGLLGIDYAVSKGKNIGLSTLIKISKNLTTIEYSKEIDWGEIDWINKWLNHNMHRHIRPYPWSIFQALESLKFFIDPKDPLIKDGRKIYSFYSTTYVEDESSYEKEVETKLKNQYPDIEIKWSYKKEILKSTVANNR</sequence>
<protein>
    <submittedName>
        <fullName evidence="1">Uncharacterized protein</fullName>
    </submittedName>
</protein>
<name>A0ABX8H528_9BACT</name>
<evidence type="ECO:0000313" key="2">
    <source>
        <dbReference type="Proteomes" id="UP000682802"/>
    </source>
</evidence>